<feature type="domain" description="DUF3857" evidence="3">
    <location>
        <begin position="55"/>
        <end position="215"/>
    </location>
</feature>
<dbReference type="AlphaFoldDB" id="A0A172U357"/>
<feature type="chain" id="PRO_5008001599" description="DUF3857 domain-containing protein" evidence="1">
    <location>
        <begin position="21"/>
        <end position="636"/>
    </location>
</feature>
<dbReference type="OrthoDB" id="8595007at2"/>
<dbReference type="InterPro" id="IPR002931">
    <property type="entry name" value="Transglutaminase-like"/>
</dbReference>
<sequence length="636" mass="73276">MKRTVYLFCISILTAFTIRAQPNYNVKAIPDSLLKNANVVKRVEEMMFEIKSTTSSTLRHKYAVTILNENGDEQAQFVEWYDKMREVSEIEGSLFDATGKLIKKLKTKDIQDLSGVSDISLMEDTRVKAHNFYYKVYPYTVEYSVTIKQNQSFHFPTWETQNDEYIAVEKTSFTVTCPSDYTIRYKALNYKGEPSIKTDKGQKSFNWRLTNKPAIESESFSPRWQELTTMVRIAPTAFEVQGYSGNMASWTDFGKFLYELKKGRDVLPDLIKQKVQQLTAGISDNKQKVKLLYDFLQKNTRYISIQLGIGGWQPFDAAYVANKGYGDCKALTNYMYSLLKEANINSYYALIRAGANDTYLMEDFPSNQFNHAILCVPMQNDTLWLECTSQTAPAGYMGEFTGNRKALIINENGGTLVSTPRYSLNDNRQTRSITGVIDETGKLHANAKSVYAAVRQDYLHQMINNLSRDKIKEVLQKKFDLATYNINDFAYQEQKSEHPEILEQLDVDVNNYATITGKRLFITPNVLNRSNTKLNTETERLTDISINYEFKDIDSVIIDLPNGYEPESIPQSLSLKTKYGYYSSILKLEKNKLTYIRIREQYAGKYPAKDFKELADFYDRIYKADRSRLVLVKKTE</sequence>
<keyword evidence="5" id="KW-1185">Reference proteome</keyword>
<dbReference type="RefSeq" id="WP_066410069.1">
    <property type="nucleotide sequence ID" value="NZ_CP011390.1"/>
</dbReference>
<name>A0A172U357_9BACT</name>
<dbReference type="EMBL" id="CP011390">
    <property type="protein sequence ID" value="ANE53662.1"/>
    <property type="molecule type" value="Genomic_DNA"/>
</dbReference>
<proteinExistence type="predicted"/>
<evidence type="ECO:0000313" key="5">
    <source>
        <dbReference type="Proteomes" id="UP000077177"/>
    </source>
</evidence>
<dbReference type="Pfam" id="PF12969">
    <property type="entry name" value="DUF3857"/>
    <property type="match status" value="1"/>
</dbReference>
<dbReference type="Gene3D" id="2.60.120.1130">
    <property type="match status" value="1"/>
</dbReference>
<dbReference type="PATRIC" id="fig|1492898.3.peg.4776"/>
<evidence type="ECO:0000313" key="4">
    <source>
        <dbReference type="EMBL" id="ANE53662.1"/>
    </source>
</evidence>
<feature type="domain" description="Transglutaminase-like" evidence="2">
    <location>
        <begin position="273"/>
        <end position="380"/>
    </location>
</feature>
<dbReference type="SUPFAM" id="SSF54001">
    <property type="entry name" value="Cysteine proteinases"/>
    <property type="match status" value="1"/>
</dbReference>
<reference evidence="5" key="1">
    <citation type="submission" date="2015-01" db="EMBL/GenBank/DDBJ databases">
        <title>Flavisolibacter sp./LCS9/ whole genome sequencing.</title>
        <authorList>
            <person name="Kim M.K."/>
            <person name="Srinivasan S."/>
            <person name="Lee J.-J."/>
        </authorList>
    </citation>
    <scope>NUCLEOTIDE SEQUENCE [LARGE SCALE GENOMIC DNA]</scope>
    <source>
        <strain evidence="5">LCS9</strain>
    </source>
</reference>
<dbReference type="STRING" id="1492898.SY85_21985"/>
<dbReference type="Pfam" id="PF01841">
    <property type="entry name" value="Transglut_core"/>
    <property type="match status" value="1"/>
</dbReference>
<dbReference type="Gene3D" id="2.60.40.3140">
    <property type="match status" value="1"/>
</dbReference>
<reference evidence="4 5" key="2">
    <citation type="journal article" date="2016" name="Int. J. Syst. Evol. Microbiol.">
        <title>Flavisolibacter tropicus sp. nov., isolated from tropical soil.</title>
        <authorList>
            <person name="Lee J.J."/>
            <person name="Kang M.S."/>
            <person name="Kim G.S."/>
            <person name="Lee C.S."/>
            <person name="Lim S."/>
            <person name="Lee J."/>
            <person name="Roh S.H."/>
            <person name="Kang H."/>
            <person name="Ha J.M."/>
            <person name="Bae S."/>
            <person name="Jung H.Y."/>
            <person name="Kim M.K."/>
        </authorList>
    </citation>
    <scope>NUCLEOTIDE SEQUENCE [LARGE SCALE GENOMIC DNA]</scope>
    <source>
        <strain evidence="4 5">LCS9</strain>
    </source>
</reference>
<accession>A0A172U357</accession>
<keyword evidence="1" id="KW-0732">Signal</keyword>
<dbReference type="KEGG" id="fla:SY85_21985"/>
<organism evidence="4 5">
    <name type="scientific">Flavisolibacter tropicus</name>
    <dbReference type="NCBI Taxonomy" id="1492898"/>
    <lineage>
        <taxon>Bacteria</taxon>
        <taxon>Pseudomonadati</taxon>
        <taxon>Bacteroidota</taxon>
        <taxon>Chitinophagia</taxon>
        <taxon>Chitinophagales</taxon>
        <taxon>Chitinophagaceae</taxon>
        <taxon>Flavisolibacter</taxon>
    </lineage>
</organism>
<evidence type="ECO:0008006" key="6">
    <source>
        <dbReference type="Google" id="ProtNLM"/>
    </source>
</evidence>
<evidence type="ECO:0000259" key="3">
    <source>
        <dbReference type="Pfam" id="PF12969"/>
    </source>
</evidence>
<gene>
    <name evidence="4" type="ORF">SY85_21985</name>
</gene>
<evidence type="ECO:0000259" key="2">
    <source>
        <dbReference type="Pfam" id="PF01841"/>
    </source>
</evidence>
<dbReference type="Gene3D" id="3.10.620.30">
    <property type="match status" value="1"/>
</dbReference>
<feature type="signal peptide" evidence="1">
    <location>
        <begin position="1"/>
        <end position="20"/>
    </location>
</feature>
<evidence type="ECO:0000256" key="1">
    <source>
        <dbReference type="SAM" id="SignalP"/>
    </source>
</evidence>
<dbReference type="InterPro" id="IPR024618">
    <property type="entry name" value="DUF3857"/>
</dbReference>
<dbReference type="InterPro" id="IPR038765">
    <property type="entry name" value="Papain-like_cys_pep_sf"/>
</dbReference>
<protein>
    <recommendedName>
        <fullName evidence="6">DUF3857 domain-containing protein</fullName>
    </recommendedName>
</protein>
<dbReference type="Proteomes" id="UP000077177">
    <property type="component" value="Chromosome"/>
</dbReference>